<dbReference type="VEuPathDB" id="VectorBase:BGLB024449"/>
<evidence type="ECO:0000313" key="3">
    <source>
        <dbReference type="Proteomes" id="UP000076420"/>
    </source>
</evidence>
<dbReference type="AlphaFoldDB" id="A0A2C9KWQ5"/>
<evidence type="ECO:0000256" key="1">
    <source>
        <dbReference type="SAM" id="MobiDB-lite"/>
    </source>
</evidence>
<organism evidence="2 3">
    <name type="scientific">Biomphalaria glabrata</name>
    <name type="common">Bloodfluke planorb</name>
    <name type="synonym">Freshwater snail</name>
    <dbReference type="NCBI Taxonomy" id="6526"/>
    <lineage>
        <taxon>Eukaryota</taxon>
        <taxon>Metazoa</taxon>
        <taxon>Spiralia</taxon>
        <taxon>Lophotrochozoa</taxon>
        <taxon>Mollusca</taxon>
        <taxon>Gastropoda</taxon>
        <taxon>Heterobranchia</taxon>
        <taxon>Euthyneura</taxon>
        <taxon>Panpulmonata</taxon>
        <taxon>Hygrophila</taxon>
        <taxon>Lymnaeoidea</taxon>
        <taxon>Planorbidae</taxon>
        <taxon>Biomphalaria</taxon>
    </lineage>
</organism>
<proteinExistence type="predicted"/>
<dbReference type="KEGG" id="bgt:106058371"/>
<protein>
    <submittedName>
        <fullName evidence="2">Uncharacterized protein</fullName>
    </submittedName>
</protein>
<feature type="region of interest" description="Disordered" evidence="1">
    <location>
        <begin position="171"/>
        <end position="199"/>
    </location>
</feature>
<dbReference type="EnsemblMetazoa" id="BGLB024449-RB">
    <property type="protein sequence ID" value="BGLB024449-PB"/>
    <property type="gene ID" value="BGLB024449"/>
</dbReference>
<accession>A0A2C9KWQ5</accession>
<dbReference type="OrthoDB" id="10300058at2759"/>
<dbReference type="Proteomes" id="UP000076420">
    <property type="component" value="Unassembled WGS sequence"/>
</dbReference>
<name>A0A2C9KWQ5_BIOGL</name>
<gene>
    <name evidence="2" type="primary">106058371</name>
</gene>
<dbReference type="VEuPathDB" id="VectorBase:BGLAX_042820"/>
<evidence type="ECO:0000313" key="2">
    <source>
        <dbReference type="EnsemblMetazoa" id="BGLB024449-PB"/>
    </source>
</evidence>
<reference evidence="2" key="1">
    <citation type="submission" date="2020-05" db="UniProtKB">
        <authorList>
            <consortium name="EnsemblMetazoa"/>
        </authorList>
    </citation>
    <scope>IDENTIFICATION</scope>
    <source>
        <strain evidence="2">BB02</strain>
    </source>
</reference>
<dbReference type="RefSeq" id="XP_013071246.2">
    <property type="nucleotide sequence ID" value="XM_013215792.2"/>
</dbReference>
<sequence length="199" mass="23033">MKRIQIQNSKQQTTDVKDEKNDYDVLLDVGSERSRYESVYINNEPYPTPVGKDLSEDNKDQLLTNLLHSQSSILAEMKALREDNILLRETLTLYTERQDKIAQDVQDQLRKITDQLNGHLVEIRKELDAALNKSLFDFMDKHEKLVLTLHDQLSQTSDHLSEKLMKVSTRLDRLTRADQPVQQSAEKARKKSTKSLPSL</sequence>